<dbReference type="AlphaFoldDB" id="A0A645FFJ5"/>
<organism evidence="1">
    <name type="scientific">bioreactor metagenome</name>
    <dbReference type="NCBI Taxonomy" id="1076179"/>
    <lineage>
        <taxon>unclassified sequences</taxon>
        <taxon>metagenomes</taxon>
        <taxon>ecological metagenomes</taxon>
    </lineage>
</organism>
<accession>A0A645FFJ5</accession>
<name>A0A645FFJ5_9ZZZZ</name>
<reference evidence="1" key="1">
    <citation type="submission" date="2019-08" db="EMBL/GenBank/DDBJ databases">
        <authorList>
            <person name="Kucharzyk K."/>
            <person name="Murdoch R.W."/>
            <person name="Higgins S."/>
            <person name="Loffler F."/>
        </authorList>
    </citation>
    <scope>NUCLEOTIDE SEQUENCE</scope>
</reference>
<evidence type="ECO:0000313" key="1">
    <source>
        <dbReference type="EMBL" id="MPN13097.1"/>
    </source>
</evidence>
<protein>
    <submittedName>
        <fullName evidence="1">Uncharacterized protein</fullName>
    </submittedName>
</protein>
<comment type="caution">
    <text evidence="1">The sequence shown here is derived from an EMBL/GenBank/DDBJ whole genome shotgun (WGS) entry which is preliminary data.</text>
</comment>
<proteinExistence type="predicted"/>
<gene>
    <name evidence="1" type="ORF">SDC9_160417</name>
</gene>
<dbReference type="EMBL" id="VSSQ01059553">
    <property type="protein sequence ID" value="MPN13097.1"/>
    <property type="molecule type" value="Genomic_DNA"/>
</dbReference>
<sequence>MHHEHEIAAPFGDAVRQHAAGVPVTDGERVEQGISLRVDNGSSLVADVAAGLLARRKVHARIARHE</sequence>